<dbReference type="Proteomes" id="UP001162734">
    <property type="component" value="Chromosome"/>
</dbReference>
<keyword evidence="1 3" id="KW-0378">Hydrolase</keyword>
<protein>
    <submittedName>
        <fullName evidence="3">Hydrolase</fullName>
    </submittedName>
</protein>
<sequence length="278" mass="28712">MPIATLPASPHAPAARPARIAYRSVGEGPPVLFLHGGWGAGAYPLDGALEALAPSFRVIVPDRTGFGGSTPTPGLVDGFHRAAAGETALLLDALELPEVAVWGHSDGAVIAAWLAIDRPERVRAVVLEAGHFTGHKPGSLEFFRAGLEPEGLPESLQAALARDHGEARWRKVVRAGAEAWLRILERGRAGDADLFGGRLPEVGAPALLLHGDADPRTEPGELARAQAALPAAEVKLLAGVGHAPHCSRRGSVEAIAALSGFLARASGGAGRSPAPDPR</sequence>
<feature type="domain" description="AB hydrolase-1" evidence="2">
    <location>
        <begin position="29"/>
        <end position="130"/>
    </location>
</feature>
<dbReference type="Pfam" id="PF00561">
    <property type="entry name" value="Abhydrolase_1"/>
    <property type="match status" value="1"/>
</dbReference>
<dbReference type="InterPro" id="IPR029058">
    <property type="entry name" value="AB_hydrolase_fold"/>
</dbReference>
<keyword evidence="4" id="KW-1185">Reference proteome</keyword>
<organism evidence="3 4">
    <name type="scientific">Anaeromyxobacter paludicola</name>
    <dbReference type="NCBI Taxonomy" id="2918171"/>
    <lineage>
        <taxon>Bacteria</taxon>
        <taxon>Pseudomonadati</taxon>
        <taxon>Myxococcota</taxon>
        <taxon>Myxococcia</taxon>
        <taxon>Myxococcales</taxon>
        <taxon>Cystobacterineae</taxon>
        <taxon>Anaeromyxobacteraceae</taxon>
        <taxon>Anaeromyxobacter</taxon>
    </lineage>
</organism>
<evidence type="ECO:0000259" key="2">
    <source>
        <dbReference type="Pfam" id="PF00561"/>
    </source>
</evidence>
<dbReference type="PANTHER" id="PTHR43798:SF31">
    <property type="entry name" value="AB HYDROLASE SUPERFAMILY PROTEIN YCLE"/>
    <property type="match status" value="1"/>
</dbReference>
<reference evidence="4" key="1">
    <citation type="journal article" date="2022" name="Int. J. Syst. Evol. Microbiol.">
        <title>Anaeromyxobacter oryzae sp. nov., Anaeromyxobacter diazotrophicus sp. nov. and Anaeromyxobacter paludicola sp. nov., isolated from paddy soils.</title>
        <authorList>
            <person name="Itoh H."/>
            <person name="Xu Z."/>
            <person name="Mise K."/>
            <person name="Masuda Y."/>
            <person name="Ushijima N."/>
            <person name="Hayakawa C."/>
            <person name="Shiratori Y."/>
            <person name="Senoo K."/>
        </authorList>
    </citation>
    <scope>NUCLEOTIDE SEQUENCE [LARGE SCALE GENOMIC DNA]</scope>
    <source>
        <strain evidence="4">Red630</strain>
    </source>
</reference>
<dbReference type="InterPro" id="IPR050266">
    <property type="entry name" value="AB_hydrolase_sf"/>
</dbReference>
<dbReference type="RefSeq" id="WP_248346200.1">
    <property type="nucleotide sequence ID" value="NZ_AP025592.1"/>
</dbReference>
<dbReference type="GO" id="GO:0016787">
    <property type="term" value="F:hydrolase activity"/>
    <property type="evidence" value="ECO:0007669"/>
    <property type="project" value="UniProtKB-KW"/>
</dbReference>
<dbReference type="SUPFAM" id="SSF53474">
    <property type="entry name" value="alpha/beta-Hydrolases"/>
    <property type="match status" value="1"/>
</dbReference>
<accession>A0ABM7XAL2</accession>
<evidence type="ECO:0000313" key="3">
    <source>
        <dbReference type="EMBL" id="BDG08896.1"/>
    </source>
</evidence>
<dbReference type="Gene3D" id="3.40.50.1820">
    <property type="entry name" value="alpha/beta hydrolase"/>
    <property type="match status" value="1"/>
</dbReference>
<gene>
    <name evidence="3" type="ORF">AMPC_20090</name>
</gene>
<name>A0ABM7XAL2_9BACT</name>
<proteinExistence type="predicted"/>
<dbReference type="PRINTS" id="PR00111">
    <property type="entry name" value="ABHYDROLASE"/>
</dbReference>
<evidence type="ECO:0000313" key="4">
    <source>
        <dbReference type="Proteomes" id="UP001162734"/>
    </source>
</evidence>
<evidence type="ECO:0000256" key="1">
    <source>
        <dbReference type="ARBA" id="ARBA00022801"/>
    </source>
</evidence>
<dbReference type="PANTHER" id="PTHR43798">
    <property type="entry name" value="MONOACYLGLYCEROL LIPASE"/>
    <property type="match status" value="1"/>
</dbReference>
<dbReference type="EMBL" id="AP025592">
    <property type="protein sequence ID" value="BDG08896.1"/>
    <property type="molecule type" value="Genomic_DNA"/>
</dbReference>
<dbReference type="InterPro" id="IPR000073">
    <property type="entry name" value="AB_hydrolase_1"/>
</dbReference>